<accession>A0A6I2MLW3</accession>
<evidence type="ECO:0000259" key="4">
    <source>
        <dbReference type="PROSITE" id="PS50932"/>
    </source>
</evidence>
<dbReference type="EMBL" id="WKJH01000001">
    <property type="protein sequence ID" value="MRX63144.1"/>
    <property type="molecule type" value="Genomic_DNA"/>
</dbReference>
<dbReference type="InterPro" id="IPR046335">
    <property type="entry name" value="LacI/GalR-like_sensor"/>
</dbReference>
<reference evidence="5 6" key="1">
    <citation type="submission" date="2019-11" db="EMBL/GenBank/DDBJ databases">
        <title>Maribacter lutea sp. nov., a marine bacterium isolated from intertidal sand.</title>
        <authorList>
            <person name="Liu A."/>
        </authorList>
    </citation>
    <scope>NUCLEOTIDE SEQUENCE [LARGE SCALE GENOMIC DNA]</scope>
    <source>
        <strain evidence="5 6">RZ05</strain>
    </source>
</reference>
<dbReference type="AlphaFoldDB" id="A0A6I2MLW3"/>
<dbReference type="GO" id="GO:0003700">
    <property type="term" value="F:DNA-binding transcription factor activity"/>
    <property type="evidence" value="ECO:0007669"/>
    <property type="project" value="TreeGrafter"/>
</dbReference>
<protein>
    <submittedName>
        <fullName evidence="5">LacI family DNA-binding transcriptional regulator</fullName>
    </submittedName>
</protein>
<organism evidence="5 6">
    <name type="scientific">Maribacter luteus</name>
    <dbReference type="NCBI Taxonomy" id="2594478"/>
    <lineage>
        <taxon>Bacteria</taxon>
        <taxon>Pseudomonadati</taxon>
        <taxon>Bacteroidota</taxon>
        <taxon>Flavobacteriia</taxon>
        <taxon>Flavobacteriales</taxon>
        <taxon>Flavobacteriaceae</taxon>
        <taxon>Maribacter</taxon>
    </lineage>
</organism>
<dbReference type="Gene3D" id="1.10.260.40">
    <property type="entry name" value="lambda repressor-like DNA-binding domains"/>
    <property type="match status" value="1"/>
</dbReference>
<dbReference type="PANTHER" id="PTHR30146:SF150">
    <property type="entry name" value="ARABINOSE METABOLISM TRANSCRIPTIONAL REPRESSOR"/>
    <property type="match status" value="1"/>
</dbReference>
<dbReference type="InterPro" id="IPR000843">
    <property type="entry name" value="HTH_LacI"/>
</dbReference>
<evidence type="ECO:0000256" key="2">
    <source>
        <dbReference type="ARBA" id="ARBA00023125"/>
    </source>
</evidence>
<dbReference type="Pfam" id="PF13377">
    <property type="entry name" value="Peripla_BP_3"/>
    <property type="match status" value="1"/>
</dbReference>
<dbReference type="PROSITE" id="PS50932">
    <property type="entry name" value="HTH_LACI_2"/>
    <property type="match status" value="1"/>
</dbReference>
<keyword evidence="1" id="KW-0805">Transcription regulation</keyword>
<keyword evidence="6" id="KW-1185">Reference proteome</keyword>
<keyword evidence="3" id="KW-0804">Transcription</keyword>
<dbReference type="CDD" id="cd01392">
    <property type="entry name" value="HTH_LacI"/>
    <property type="match status" value="1"/>
</dbReference>
<evidence type="ECO:0000313" key="5">
    <source>
        <dbReference type="EMBL" id="MRX63144.1"/>
    </source>
</evidence>
<dbReference type="GO" id="GO:0000976">
    <property type="term" value="F:transcription cis-regulatory region binding"/>
    <property type="evidence" value="ECO:0007669"/>
    <property type="project" value="TreeGrafter"/>
</dbReference>
<dbReference type="OrthoDB" id="9768806at2"/>
<dbReference type="Pfam" id="PF00356">
    <property type="entry name" value="LacI"/>
    <property type="match status" value="1"/>
</dbReference>
<evidence type="ECO:0000256" key="1">
    <source>
        <dbReference type="ARBA" id="ARBA00023015"/>
    </source>
</evidence>
<sequence length="340" mass="38439">MKKVFLKDIAEELNVSKTAVSLVLNNKGDENKISQETQQRIIEFARKHNYVPNQLARGLSRGKSETIGLIIPNISDTFYSKIAGYVELKAKDLGYTVLFSSSNEDPKKEGELIRSMLNRQVEGLIIASTQQNLKEIESLKQDKFPFVLIDRHYPESDTNYVVVDNFNGLKTVTEHLLELGRRKIGFVSLKPGLEAIKQRLLGYQSALEDYKIDYNKELVKELSPKNYEEEIKSAISELIKFPNSVDSIVFSTHYLTSVGLRELKKKNVKVPQEVAIVSFDELTAFDLVDPPITSVIQPVKDIANIAVDILINEIEGKENGFENKRILDSKLAIRKSCGTF</sequence>
<feature type="domain" description="HTH lacI-type" evidence="4">
    <location>
        <begin position="6"/>
        <end position="61"/>
    </location>
</feature>
<name>A0A6I2MLW3_9FLAO</name>
<dbReference type="RefSeq" id="WP_154363616.1">
    <property type="nucleotide sequence ID" value="NZ_CANMYZ010000001.1"/>
</dbReference>
<proteinExistence type="predicted"/>
<gene>
    <name evidence="5" type="ORF">GJ691_03075</name>
</gene>
<comment type="caution">
    <text evidence="5">The sequence shown here is derived from an EMBL/GenBank/DDBJ whole genome shotgun (WGS) entry which is preliminary data.</text>
</comment>
<dbReference type="SUPFAM" id="SSF53822">
    <property type="entry name" value="Periplasmic binding protein-like I"/>
    <property type="match status" value="1"/>
</dbReference>
<dbReference type="InterPro" id="IPR028082">
    <property type="entry name" value="Peripla_BP_I"/>
</dbReference>
<dbReference type="Gene3D" id="3.40.50.2300">
    <property type="match status" value="2"/>
</dbReference>
<keyword evidence="2 5" id="KW-0238">DNA-binding</keyword>
<evidence type="ECO:0000256" key="3">
    <source>
        <dbReference type="ARBA" id="ARBA00023163"/>
    </source>
</evidence>
<evidence type="ECO:0000313" key="6">
    <source>
        <dbReference type="Proteomes" id="UP000443153"/>
    </source>
</evidence>
<dbReference type="InterPro" id="IPR010982">
    <property type="entry name" value="Lambda_DNA-bd_dom_sf"/>
</dbReference>
<dbReference type="SUPFAM" id="SSF47413">
    <property type="entry name" value="lambda repressor-like DNA-binding domains"/>
    <property type="match status" value="1"/>
</dbReference>
<dbReference type="Proteomes" id="UP000443153">
    <property type="component" value="Unassembled WGS sequence"/>
</dbReference>
<dbReference type="PANTHER" id="PTHR30146">
    <property type="entry name" value="LACI-RELATED TRANSCRIPTIONAL REPRESSOR"/>
    <property type="match status" value="1"/>
</dbReference>
<dbReference type="SMART" id="SM00354">
    <property type="entry name" value="HTH_LACI"/>
    <property type="match status" value="1"/>
</dbReference>